<organism evidence="1">
    <name type="scientific">Salmonella enterica</name>
    <name type="common">Salmonella choleraesuis</name>
    <dbReference type="NCBI Taxonomy" id="28901"/>
    <lineage>
        <taxon>Bacteria</taxon>
        <taxon>Pseudomonadati</taxon>
        <taxon>Pseudomonadota</taxon>
        <taxon>Gammaproteobacteria</taxon>
        <taxon>Enterobacterales</taxon>
        <taxon>Enterobacteriaceae</taxon>
        <taxon>Salmonella</taxon>
    </lineage>
</organism>
<dbReference type="InterPro" id="IPR006429">
    <property type="entry name" value="Phage_lambda_portal"/>
</dbReference>
<dbReference type="GO" id="GO:0019068">
    <property type="term" value="P:virion assembly"/>
    <property type="evidence" value="ECO:0007669"/>
    <property type="project" value="InterPro"/>
</dbReference>
<dbReference type="EMBL" id="DAAUKB010000004">
    <property type="protein sequence ID" value="HAF1791837.1"/>
    <property type="molecule type" value="Genomic_DNA"/>
</dbReference>
<name>A0A743CDB0_SALER</name>
<reference evidence="1" key="1">
    <citation type="journal article" date="2018" name="Genome Biol.">
        <title>SKESA: strategic k-mer extension for scrupulous assemblies.</title>
        <authorList>
            <person name="Souvorov A."/>
            <person name="Agarwala R."/>
            <person name="Lipman D.J."/>
        </authorList>
    </citation>
    <scope>NUCLEOTIDE SEQUENCE</scope>
    <source>
        <strain evidence="1">MA.AU5 KAK-SR</strain>
    </source>
</reference>
<dbReference type="AlphaFoldDB" id="A0A743CDB0"/>
<accession>A0A743CDB0</accession>
<proteinExistence type="predicted"/>
<comment type="caution">
    <text evidence="1">The sequence shown here is derived from an EMBL/GenBank/DDBJ whole genome shotgun (WGS) entry which is preliminary data.</text>
</comment>
<dbReference type="NCBIfam" id="TIGR01539">
    <property type="entry name" value="portal_lambda"/>
    <property type="match status" value="1"/>
</dbReference>
<dbReference type="GO" id="GO:0005198">
    <property type="term" value="F:structural molecule activity"/>
    <property type="evidence" value="ECO:0007669"/>
    <property type="project" value="InterPro"/>
</dbReference>
<evidence type="ECO:0000313" key="1">
    <source>
        <dbReference type="EMBL" id="HAF1791837.1"/>
    </source>
</evidence>
<gene>
    <name evidence="1" type="ORF">G9B33_002855</name>
</gene>
<reference evidence="1" key="2">
    <citation type="submission" date="2020-02" db="EMBL/GenBank/DDBJ databases">
        <authorList>
            <consortium name="NCBI Pathogen Detection Project"/>
        </authorList>
    </citation>
    <scope>NUCLEOTIDE SEQUENCE</scope>
    <source>
        <strain evidence="1">MA.AU5 KAK-SR</strain>
    </source>
</reference>
<dbReference type="RefSeq" id="WP_031605570.1">
    <property type="nucleotide sequence ID" value="NZ_CAIZAM010000360.1"/>
</dbReference>
<protein>
    <submittedName>
        <fullName evidence="1">Phage portal protein</fullName>
    </submittedName>
</protein>
<dbReference type="Pfam" id="PF05136">
    <property type="entry name" value="Phage_portal_2"/>
    <property type="match status" value="1"/>
</dbReference>
<sequence>MRQLLAPDGVTPLRKYAGYNGGGPGFGGQLAGWHAPIQGADAALLPTFYRGNARADDLVRNNGVASNAVQLHQDHIVGNLFKLSYRPNWRYLGISREDSRALAQDVETAWTEYAEDPHCLIDIERKRTFTMMIREGVATHAFNGEACAQPVWASSGGSLFRTRFKMVSPKRIRNPGYAADTKQRRAGVEIDKNGAATGYWIAEDSYPQGGAGQCRRIPARLSSGRTAFIHVFEPLEDGQTRGDNVFYSVLERLKMLDTLQQTQLQSAIVKAMYAATIESELDSKQAFEYIAGAGNDASSPMNQYVAGLVDYYEAANIRLGGVKIPHLHPGDTLNLQTSQSADAGFSSLETSLLRYIAAGLGTSYEELSRDYSQVSYSSARASANVSWRYYMGRRRFIAARLASLMFACWFEEALARGIIRLPSSARYSYYEARHSWTNALWIGAGRMAIDGLKEVQESAMRITTGISTYQNELALQGLDYEEIFEQQQFEIQRRREHGLADPAWSVSAPSETGNGGRY</sequence>